<protein>
    <submittedName>
        <fullName evidence="3">DUF927 domain-containing protein</fullName>
    </submittedName>
</protein>
<evidence type="ECO:0000256" key="1">
    <source>
        <dbReference type="SAM" id="MobiDB-lite"/>
    </source>
</evidence>
<keyword evidence="4" id="KW-1185">Reference proteome</keyword>
<feature type="domain" description="DUF927" evidence="2">
    <location>
        <begin position="330"/>
        <end position="607"/>
    </location>
</feature>
<evidence type="ECO:0000313" key="3">
    <source>
        <dbReference type="EnsemblMetazoa" id="AMAM012755-PA"/>
    </source>
</evidence>
<feature type="region of interest" description="Disordered" evidence="1">
    <location>
        <begin position="1"/>
        <end position="61"/>
    </location>
</feature>
<proteinExistence type="predicted"/>
<dbReference type="AlphaFoldDB" id="A0A182SSX0"/>
<reference evidence="3" key="2">
    <citation type="submission" date="2020-05" db="UniProtKB">
        <authorList>
            <consortium name="EnsemblMetazoa"/>
        </authorList>
    </citation>
    <scope>IDENTIFICATION</scope>
    <source>
        <strain evidence="3">maculatus3</strain>
    </source>
</reference>
<name>A0A182SSX0_9DIPT</name>
<feature type="compositionally biased region" description="Polar residues" evidence="1">
    <location>
        <begin position="1"/>
        <end position="10"/>
    </location>
</feature>
<dbReference type="Proteomes" id="UP000075901">
    <property type="component" value="Unassembled WGS sequence"/>
</dbReference>
<organism evidence="3 4">
    <name type="scientific">Anopheles maculatus</name>
    <dbReference type="NCBI Taxonomy" id="74869"/>
    <lineage>
        <taxon>Eukaryota</taxon>
        <taxon>Metazoa</taxon>
        <taxon>Ecdysozoa</taxon>
        <taxon>Arthropoda</taxon>
        <taxon>Hexapoda</taxon>
        <taxon>Insecta</taxon>
        <taxon>Pterygota</taxon>
        <taxon>Neoptera</taxon>
        <taxon>Endopterygota</taxon>
        <taxon>Diptera</taxon>
        <taxon>Nematocera</taxon>
        <taxon>Culicoidea</taxon>
        <taxon>Culicidae</taxon>
        <taxon>Anophelinae</taxon>
        <taxon>Anopheles</taxon>
        <taxon>Anopheles maculatus group</taxon>
    </lineage>
</organism>
<feature type="compositionally biased region" description="Basic and acidic residues" evidence="1">
    <location>
        <begin position="48"/>
        <end position="61"/>
    </location>
</feature>
<reference evidence="4" key="1">
    <citation type="submission" date="2013-09" db="EMBL/GenBank/DDBJ databases">
        <title>The Genome Sequence of Anopheles maculatus species B.</title>
        <authorList>
            <consortium name="The Broad Institute Genomics Platform"/>
            <person name="Neafsey D.E."/>
            <person name="Besansky N."/>
            <person name="Howell P."/>
            <person name="Walton C."/>
            <person name="Young S.K."/>
            <person name="Zeng Q."/>
            <person name="Gargeya S."/>
            <person name="Fitzgerald M."/>
            <person name="Haas B."/>
            <person name="Abouelleil A."/>
            <person name="Allen A.W."/>
            <person name="Alvarado L."/>
            <person name="Arachchi H.M."/>
            <person name="Berlin A.M."/>
            <person name="Chapman S.B."/>
            <person name="Gainer-Dewar J."/>
            <person name="Goldberg J."/>
            <person name="Griggs A."/>
            <person name="Gujja S."/>
            <person name="Hansen M."/>
            <person name="Howarth C."/>
            <person name="Imamovic A."/>
            <person name="Ireland A."/>
            <person name="Larimer J."/>
            <person name="McCowan C."/>
            <person name="Murphy C."/>
            <person name="Pearson M."/>
            <person name="Poon T.W."/>
            <person name="Priest M."/>
            <person name="Roberts A."/>
            <person name="Saif S."/>
            <person name="Shea T."/>
            <person name="Sisk P."/>
            <person name="Sykes S."/>
            <person name="Wortman J."/>
            <person name="Nusbaum C."/>
            <person name="Birren B."/>
        </authorList>
    </citation>
    <scope>NUCLEOTIDE SEQUENCE [LARGE SCALE GENOMIC DNA]</scope>
    <source>
        <strain evidence="4">maculatus3</strain>
    </source>
</reference>
<dbReference type="VEuPathDB" id="VectorBase:AMAM012755"/>
<dbReference type="Pfam" id="PF06048">
    <property type="entry name" value="DUF927"/>
    <property type="match status" value="1"/>
</dbReference>
<sequence length="893" mass="96233">MEMTMNTTIATEDEVLFSSTDGSRRQTADVIPMPTSYSPPPVVPATEPNKEAKKPGRPRKVDPDLFVAALPDNDPALSDFVGLKSPPAKSMHVYKTAHGRTVFAVLCCTDRTSRTLVFGAKAGENRRWSIQPADKVGAILGPLLPEASLTKIPLYNERNVAGRAEDKIIFTTDEVAADEIMRRVDGVVAVACLGGTRAISRTSLASILDRQIIIVPKAGSNAIVEARVINAAIHQARLERGEFRTTPPRVKVALLPGFLPDGWQVGDPVPAPEPDSEGEVNTFENVGFSLRSLIESAVAIDEVNASAGPPPGFEIDGGFLYFCPPAPSRKEGAATEIPTRIKVSEALSVSGVIINAETGARRVKITWTDRDTKKQREYTPLKSLIHRKGGEEIRAHLEEQGLSCPPPGAPFLMKFISEHASASVDYLFSKSGWQSHNGKHAFAWPGGISTEDGDASNLHFIAASEAGMAFTSQGTLDEWQKHVAEPLGHNKFGVLAISTAFAGPLINIPGSFGLSAAGGWNLWGAKKTGKTILLGAAASVWGSPRMIKSWNTSGCGMEATCTDTSETLLCVDEMTGTDPDAIGKLTYQIPNGVGRLRAKPTGEKKEESHWFAIMISTSEHSLSTVMRGDPTGGQKVRMVDIDCNSKFGVFDDTRGQAPNKFSSSVNNSRGQYFGTAAPVYLKHLVGLRNKPNGDEKIVERIKNIQDRIISGSGITDVKGDADVIAGRLALAAAGAEMAVDCGVLPWESGRATDVCIEVFKDWYHANGNGVDNELISALSAVRDVIDASGSARFIPWDFAKSAAEGTGARWHDALGYVRRQEAVEGRPEHNIYYIFPKGWNDLFKSVDPQRAAKLLAEKGLLASKDNQLMSTVYVSGVGTKKFRVFRDIRTGRL</sequence>
<dbReference type="EnsemblMetazoa" id="AMAM012755-RA">
    <property type="protein sequence ID" value="AMAM012755-PA"/>
    <property type="gene ID" value="AMAM012755"/>
</dbReference>
<accession>A0A182SSX0</accession>
<evidence type="ECO:0000313" key="4">
    <source>
        <dbReference type="Proteomes" id="UP000075901"/>
    </source>
</evidence>
<evidence type="ECO:0000259" key="2">
    <source>
        <dbReference type="Pfam" id="PF06048"/>
    </source>
</evidence>
<dbReference type="InterPro" id="IPR009270">
    <property type="entry name" value="DUF927"/>
</dbReference>